<organism evidence="1">
    <name type="scientific">marine sediment metagenome</name>
    <dbReference type="NCBI Taxonomy" id="412755"/>
    <lineage>
        <taxon>unclassified sequences</taxon>
        <taxon>metagenomes</taxon>
        <taxon>ecological metagenomes</taxon>
    </lineage>
</organism>
<dbReference type="AlphaFoldDB" id="A0A0F9C7E5"/>
<feature type="non-terminal residue" evidence="1">
    <location>
        <position position="1"/>
    </location>
</feature>
<proteinExistence type="predicted"/>
<comment type="caution">
    <text evidence="1">The sequence shown here is derived from an EMBL/GenBank/DDBJ whole genome shotgun (WGS) entry which is preliminary data.</text>
</comment>
<sequence length="97" mass="10808">KENFETPFITELRNLADGIDTVRTRAGKTYFDLDAGGDRTDFRKAHPDVDAVLWLTGSGTTTLRSFAAANEAADWLNNEGLQPPMDARRLWNAVKPK</sequence>
<protein>
    <submittedName>
        <fullName evidence="1">Uncharacterized protein</fullName>
    </submittedName>
</protein>
<gene>
    <name evidence="1" type="ORF">LCGC14_2357350</name>
</gene>
<accession>A0A0F9C7E5</accession>
<reference evidence="1" key="1">
    <citation type="journal article" date="2015" name="Nature">
        <title>Complex archaea that bridge the gap between prokaryotes and eukaryotes.</title>
        <authorList>
            <person name="Spang A."/>
            <person name="Saw J.H."/>
            <person name="Jorgensen S.L."/>
            <person name="Zaremba-Niedzwiedzka K."/>
            <person name="Martijn J."/>
            <person name="Lind A.E."/>
            <person name="van Eijk R."/>
            <person name="Schleper C."/>
            <person name="Guy L."/>
            <person name="Ettema T.J."/>
        </authorList>
    </citation>
    <scope>NUCLEOTIDE SEQUENCE</scope>
</reference>
<evidence type="ECO:0000313" key="1">
    <source>
        <dbReference type="EMBL" id="KKL45273.1"/>
    </source>
</evidence>
<dbReference type="EMBL" id="LAZR01034448">
    <property type="protein sequence ID" value="KKL45273.1"/>
    <property type="molecule type" value="Genomic_DNA"/>
</dbReference>
<name>A0A0F9C7E5_9ZZZZ</name>